<sequence length="185" mass="21061">MQGRAENGRLHAQTRDGDLGRKGGHKDGRMDETSTHQITKPNQHEPNECIWRREVDGGAAGKRDEHLGRVACRKRWNAFGSGKREEGRGGTHLTCMKRWEAFDVHEDVKGGWQRKRWKAVGTQKEEEKEGDWQREGAEDDGRREEVEGDREREEVKAFGMQKDASGMQGDGQREDVRQGWHAGSG</sequence>
<reference evidence="2 3" key="1">
    <citation type="journal article" date="2016" name="Mol. Biol. Evol.">
        <title>Comparative Genomics of Early-Diverging Mushroom-Forming Fungi Provides Insights into the Origins of Lignocellulose Decay Capabilities.</title>
        <authorList>
            <person name="Nagy L.G."/>
            <person name="Riley R."/>
            <person name="Tritt A."/>
            <person name="Adam C."/>
            <person name="Daum C."/>
            <person name="Floudas D."/>
            <person name="Sun H."/>
            <person name="Yadav J.S."/>
            <person name="Pangilinan J."/>
            <person name="Larsson K.H."/>
            <person name="Matsuura K."/>
            <person name="Barry K."/>
            <person name="Labutti K."/>
            <person name="Kuo R."/>
            <person name="Ohm R.A."/>
            <person name="Bhattacharya S.S."/>
            <person name="Shirouzu T."/>
            <person name="Yoshinaga Y."/>
            <person name="Martin F.M."/>
            <person name="Grigoriev I.V."/>
            <person name="Hibbett D.S."/>
        </authorList>
    </citation>
    <scope>NUCLEOTIDE SEQUENCE [LARGE SCALE GENOMIC DNA]</scope>
    <source>
        <strain evidence="2 3">HHB14362 ss-1</strain>
    </source>
</reference>
<protein>
    <submittedName>
        <fullName evidence="2">Uncharacterized protein</fullName>
    </submittedName>
</protein>
<feature type="region of interest" description="Disordered" evidence="1">
    <location>
        <begin position="1"/>
        <end position="49"/>
    </location>
</feature>
<dbReference type="AlphaFoldDB" id="A0A165TU49"/>
<name>A0A165TU49_9AGAM</name>
<dbReference type="Proteomes" id="UP000076761">
    <property type="component" value="Unassembled WGS sequence"/>
</dbReference>
<gene>
    <name evidence="2" type="ORF">NEOLEDRAFT_1146713</name>
</gene>
<organism evidence="2 3">
    <name type="scientific">Neolentinus lepideus HHB14362 ss-1</name>
    <dbReference type="NCBI Taxonomy" id="1314782"/>
    <lineage>
        <taxon>Eukaryota</taxon>
        <taxon>Fungi</taxon>
        <taxon>Dikarya</taxon>
        <taxon>Basidiomycota</taxon>
        <taxon>Agaricomycotina</taxon>
        <taxon>Agaricomycetes</taxon>
        <taxon>Gloeophyllales</taxon>
        <taxon>Gloeophyllaceae</taxon>
        <taxon>Neolentinus</taxon>
    </lineage>
</organism>
<accession>A0A165TU49</accession>
<feature type="region of interest" description="Disordered" evidence="1">
    <location>
        <begin position="110"/>
        <end position="185"/>
    </location>
</feature>
<evidence type="ECO:0000313" key="2">
    <source>
        <dbReference type="EMBL" id="KZT27181.1"/>
    </source>
</evidence>
<keyword evidence="3" id="KW-1185">Reference proteome</keyword>
<dbReference type="InParanoid" id="A0A165TU49"/>
<evidence type="ECO:0000256" key="1">
    <source>
        <dbReference type="SAM" id="MobiDB-lite"/>
    </source>
</evidence>
<proteinExistence type="predicted"/>
<evidence type="ECO:0000313" key="3">
    <source>
        <dbReference type="Proteomes" id="UP000076761"/>
    </source>
</evidence>
<feature type="compositionally biased region" description="Basic and acidic residues" evidence="1">
    <location>
        <begin position="123"/>
        <end position="156"/>
    </location>
</feature>
<dbReference type="EMBL" id="KV425563">
    <property type="protein sequence ID" value="KZT27181.1"/>
    <property type="molecule type" value="Genomic_DNA"/>
</dbReference>
<feature type="compositionally biased region" description="Basic and acidic residues" evidence="1">
    <location>
        <begin position="1"/>
        <end position="34"/>
    </location>
</feature>